<evidence type="ECO:0000313" key="5">
    <source>
        <dbReference type="Proteomes" id="UP001244787"/>
    </source>
</evidence>
<dbReference type="InterPro" id="IPR029068">
    <property type="entry name" value="Glyas_Bleomycin-R_OHBP_Dase"/>
</dbReference>
<feature type="domain" description="VOC" evidence="3">
    <location>
        <begin position="3"/>
        <end position="131"/>
    </location>
</feature>
<evidence type="ECO:0000313" key="4">
    <source>
        <dbReference type="EMBL" id="MDN3723052.1"/>
    </source>
</evidence>
<dbReference type="InterPro" id="IPR037523">
    <property type="entry name" value="VOC_core"/>
</dbReference>
<dbReference type="PANTHER" id="PTHR43048:SF3">
    <property type="entry name" value="METHYLMALONYL-COA EPIMERASE, MITOCHONDRIAL"/>
    <property type="match status" value="1"/>
</dbReference>
<sequence>MEKIEHIGIAVRNISEANKIYETLLGVAPYKNEEVESEGVQTSFFRCGESKIELLEATNPDSPIATFIEKRGEGIHHIAFSVTDINAAMKRLQKEGFVLLNETPKIGADNKLVVFLHPKSSHGVLVELCQEIENI</sequence>
<protein>
    <submittedName>
        <fullName evidence="4">Methylmalonyl-CoA epimerase</fullName>
        <ecNumber evidence="4">5.1.99.1</ecNumber>
    </submittedName>
</protein>
<dbReference type="SUPFAM" id="SSF54593">
    <property type="entry name" value="Glyoxalase/Bleomycin resistance protein/Dihydroxybiphenyl dioxygenase"/>
    <property type="match status" value="1"/>
</dbReference>
<dbReference type="CDD" id="cd07249">
    <property type="entry name" value="MMCE"/>
    <property type="match status" value="1"/>
</dbReference>
<dbReference type="EC" id="5.1.99.1" evidence="4"/>
<evidence type="ECO:0000259" key="3">
    <source>
        <dbReference type="PROSITE" id="PS51819"/>
    </source>
</evidence>
<keyword evidence="4" id="KW-0413">Isomerase</keyword>
<gene>
    <name evidence="4" type="primary">mce</name>
    <name evidence="4" type="ORF">QRD02_01550</name>
</gene>
<dbReference type="Proteomes" id="UP001244787">
    <property type="component" value="Unassembled WGS sequence"/>
</dbReference>
<dbReference type="Pfam" id="PF13669">
    <property type="entry name" value="Glyoxalase_4"/>
    <property type="match status" value="1"/>
</dbReference>
<organism evidence="4 5">
    <name type="scientific">Aequorivita aurantiaca</name>
    <dbReference type="NCBI Taxonomy" id="3053356"/>
    <lineage>
        <taxon>Bacteria</taxon>
        <taxon>Pseudomonadati</taxon>
        <taxon>Bacteroidota</taxon>
        <taxon>Flavobacteriia</taxon>
        <taxon>Flavobacteriales</taxon>
        <taxon>Flavobacteriaceae</taxon>
        <taxon>Aequorivita</taxon>
    </lineage>
</organism>
<reference evidence="4 5" key="1">
    <citation type="submission" date="2023-06" db="EMBL/GenBank/DDBJ databases">
        <authorList>
            <person name="Ye Y.-Q."/>
            <person name="Du Z.-J."/>
        </authorList>
    </citation>
    <scope>NUCLEOTIDE SEQUENCE [LARGE SCALE GENOMIC DNA]</scope>
    <source>
        <strain evidence="4 5">SDUM287046</strain>
    </source>
</reference>
<evidence type="ECO:0000256" key="2">
    <source>
        <dbReference type="ARBA" id="ARBA00022723"/>
    </source>
</evidence>
<comment type="similarity">
    <text evidence="1">Belongs to the methylmalonyl-CoA epimerase family.</text>
</comment>
<dbReference type="InterPro" id="IPR051785">
    <property type="entry name" value="MMCE/EMCE_epimerase"/>
</dbReference>
<accession>A0ABT8DJ69</accession>
<dbReference type="NCBIfam" id="TIGR03081">
    <property type="entry name" value="metmalonyl_epim"/>
    <property type="match status" value="1"/>
</dbReference>
<dbReference type="GO" id="GO:0004493">
    <property type="term" value="F:methylmalonyl-CoA epimerase activity"/>
    <property type="evidence" value="ECO:0007669"/>
    <property type="project" value="UniProtKB-EC"/>
</dbReference>
<keyword evidence="5" id="KW-1185">Reference proteome</keyword>
<dbReference type="PROSITE" id="PS51819">
    <property type="entry name" value="VOC"/>
    <property type="match status" value="1"/>
</dbReference>
<dbReference type="InterPro" id="IPR017515">
    <property type="entry name" value="MeMalonyl-CoA_epimerase"/>
</dbReference>
<dbReference type="PANTHER" id="PTHR43048">
    <property type="entry name" value="METHYLMALONYL-COA EPIMERASE"/>
    <property type="match status" value="1"/>
</dbReference>
<dbReference type="RefSeq" id="WP_290253130.1">
    <property type="nucleotide sequence ID" value="NZ_JAUGQQ010000001.1"/>
</dbReference>
<evidence type="ECO:0000256" key="1">
    <source>
        <dbReference type="ARBA" id="ARBA00009308"/>
    </source>
</evidence>
<dbReference type="EMBL" id="JAUGQQ010000001">
    <property type="protein sequence ID" value="MDN3723052.1"/>
    <property type="molecule type" value="Genomic_DNA"/>
</dbReference>
<dbReference type="Gene3D" id="3.10.180.10">
    <property type="entry name" value="2,3-Dihydroxybiphenyl 1,2-Dioxygenase, domain 1"/>
    <property type="match status" value="1"/>
</dbReference>
<keyword evidence="2" id="KW-0479">Metal-binding</keyword>
<comment type="caution">
    <text evidence="4">The sequence shown here is derived from an EMBL/GenBank/DDBJ whole genome shotgun (WGS) entry which is preliminary data.</text>
</comment>
<name>A0ABT8DJ69_9FLAO</name>
<proteinExistence type="inferred from homology"/>